<evidence type="ECO:0000256" key="1">
    <source>
        <dbReference type="ARBA" id="ARBA00004286"/>
    </source>
</evidence>
<proteinExistence type="inferred from homology"/>
<keyword evidence="3" id="KW-0158">Chromosome</keyword>
<comment type="subcellular location">
    <subcellularLocation>
        <location evidence="1">Chromosome</location>
    </subcellularLocation>
</comment>
<dbReference type="Proteomes" id="UP000009328">
    <property type="component" value="Unassembled WGS sequence"/>
</dbReference>
<comment type="caution">
    <text evidence="10">The sequence shown here is derived from an EMBL/GenBank/DDBJ whole genome shotgun (WGS) entry which is preliminary data.</text>
</comment>
<evidence type="ECO:0000256" key="7">
    <source>
        <dbReference type="ARBA" id="ARBA00023306"/>
    </source>
</evidence>
<gene>
    <name evidence="10" type="ORF">BN7_5019</name>
</gene>
<organism evidence="10 11">
    <name type="scientific">Wickerhamomyces ciferrii (strain ATCC 14091 / BCRC 22168 / CBS 111 / JCM 3599 / NBRC 0793 / NRRL Y-1031 F-60-10)</name>
    <name type="common">Yeast</name>
    <name type="synonym">Pichia ciferrii</name>
    <dbReference type="NCBI Taxonomy" id="1206466"/>
    <lineage>
        <taxon>Eukaryota</taxon>
        <taxon>Fungi</taxon>
        <taxon>Dikarya</taxon>
        <taxon>Ascomycota</taxon>
        <taxon>Saccharomycotina</taxon>
        <taxon>Saccharomycetes</taxon>
        <taxon>Phaffomycetales</taxon>
        <taxon>Wickerhamomycetaceae</taxon>
        <taxon>Wickerhamomyces</taxon>
    </lineage>
</organism>
<dbReference type="EMBL" id="CAIF01000196">
    <property type="protein sequence ID" value="CCH45437.1"/>
    <property type="molecule type" value="Genomic_DNA"/>
</dbReference>
<dbReference type="InterPro" id="IPR027165">
    <property type="entry name" value="CND3"/>
</dbReference>
<evidence type="ECO:0000256" key="8">
    <source>
        <dbReference type="SAM" id="MobiDB-lite"/>
    </source>
</evidence>
<feature type="compositionally biased region" description="Acidic residues" evidence="8">
    <location>
        <begin position="481"/>
        <end position="516"/>
    </location>
</feature>
<dbReference type="SUPFAM" id="SSF48371">
    <property type="entry name" value="ARM repeat"/>
    <property type="match status" value="1"/>
</dbReference>
<keyword evidence="11" id="KW-1185">Reference proteome</keyword>
<feature type="compositionally biased region" description="Acidic residues" evidence="8">
    <location>
        <begin position="885"/>
        <end position="899"/>
    </location>
</feature>
<protein>
    <submittedName>
        <fullName evidence="10">Condensin complex subunit 3</fullName>
    </submittedName>
</protein>
<dbReference type="InterPro" id="IPR025977">
    <property type="entry name" value="Cnd3_C"/>
</dbReference>
<dbReference type="InParanoid" id="K0KTT8"/>
<evidence type="ECO:0000313" key="11">
    <source>
        <dbReference type="Proteomes" id="UP000009328"/>
    </source>
</evidence>
<dbReference type="AlphaFoldDB" id="K0KTT8"/>
<keyword evidence="5" id="KW-0498">Mitosis</keyword>
<keyword evidence="4" id="KW-0132">Cell division</keyword>
<dbReference type="FunCoup" id="K0KTT8">
    <property type="interactions" value="244"/>
</dbReference>
<dbReference type="GO" id="GO:0000793">
    <property type="term" value="C:condensed chromosome"/>
    <property type="evidence" value="ECO:0007669"/>
    <property type="project" value="TreeGrafter"/>
</dbReference>
<evidence type="ECO:0000256" key="5">
    <source>
        <dbReference type="ARBA" id="ARBA00022776"/>
    </source>
</evidence>
<feature type="region of interest" description="Disordered" evidence="8">
    <location>
        <begin position="481"/>
        <end position="520"/>
    </location>
</feature>
<dbReference type="PANTHER" id="PTHR14418">
    <property type="entry name" value="CONDENSIN COMPLEX SUBUNIT 3-RELATED"/>
    <property type="match status" value="1"/>
</dbReference>
<evidence type="ECO:0000256" key="2">
    <source>
        <dbReference type="ARBA" id="ARBA00006533"/>
    </source>
</evidence>
<dbReference type="Gene3D" id="1.25.10.10">
    <property type="entry name" value="Leucine-rich Repeat Variant"/>
    <property type="match status" value="1"/>
</dbReference>
<name>K0KTT8_WICCF</name>
<feature type="compositionally biased region" description="Basic and acidic residues" evidence="8">
    <location>
        <begin position="900"/>
        <end position="916"/>
    </location>
</feature>
<dbReference type="eggNOG" id="KOG2025">
    <property type="taxonomic scope" value="Eukaryota"/>
</dbReference>
<dbReference type="InterPro" id="IPR016024">
    <property type="entry name" value="ARM-type_fold"/>
</dbReference>
<feature type="domain" description="Nuclear condensin complex subunit 3 C-terminal" evidence="9">
    <location>
        <begin position="532"/>
        <end position="812"/>
    </location>
</feature>
<feature type="region of interest" description="Disordered" evidence="8">
    <location>
        <begin position="882"/>
        <end position="1011"/>
    </location>
</feature>
<feature type="compositionally biased region" description="Acidic residues" evidence="8">
    <location>
        <begin position="974"/>
        <end position="984"/>
    </location>
</feature>
<dbReference type="STRING" id="1206466.K0KTT8"/>
<dbReference type="PANTHER" id="PTHR14418:SF5">
    <property type="entry name" value="CONDENSIN COMPLEX SUBUNIT 3"/>
    <property type="match status" value="1"/>
</dbReference>
<keyword evidence="7" id="KW-0131">Cell cycle</keyword>
<dbReference type="InterPro" id="IPR011989">
    <property type="entry name" value="ARM-like"/>
</dbReference>
<reference evidence="10 11" key="1">
    <citation type="journal article" date="2012" name="Eukaryot. Cell">
        <title>Draft genome sequence of Wickerhamomyces ciferrii NRRL Y-1031 F-60-10.</title>
        <authorList>
            <person name="Schneider J."/>
            <person name="Andrea H."/>
            <person name="Blom J."/>
            <person name="Jaenicke S."/>
            <person name="Ruckert C."/>
            <person name="Schorsch C."/>
            <person name="Szczepanowski R."/>
            <person name="Farwick M."/>
            <person name="Goesmann A."/>
            <person name="Puhler A."/>
            <person name="Schaffer S."/>
            <person name="Tauch A."/>
            <person name="Kohler T."/>
            <person name="Brinkrolf K."/>
        </authorList>
    </citation>
    <scope>NUCLEOTIDE SEQUENCE [LARGE SCALE GENOMIC DNA]</scope>
    <source>
        <strain evidence="11">ATCC 14091 / BCRC 22168 / CBS 111 / JCM 3599 / NBRC 0793 / NRRL Y-1031 F-60-10</strain>
    </source>
</reference>
<dbReference type="GO" id="GO:0007076">
    <property type="term" value="P:mitotic chromosome condensation"/>
    <property type="evidence" value="ECO:0007669"/>
    <property type="project" value="InterPro"/>
</dbReference>
<evidence type="ECO:0000313" key="10">
    <source>
        <dbReference type="EMBL" id="CCH45437.1"/>
    </source>
</evidence>
<accession>K0KTT8</accession>
<evidence type="ECO:0000256" key="6">
    <source>
        <dbReference type="ARBA" id="ARBA00023067"/>
    </source>
</evidence>
<feature type="compositionally biased region" description="Polar residues" evidence="8">
    <location>
        <begin position="949"/>
        <end position="959"/>
    </location>
</feature>
<evidence type="ECO:0000256" key="3">
    <source>
        <dbReference type="ARBA" id="ARBA00022454"/>
    </source>
</evidence>
<sequence>MSKAQEKHTKRLADSLTTPEHIQEALAKVFQESQSSLAGHKKQVILLKTIQQRAFELHHEDSFNYFFCKLINKVLVLKKSEPVGDKISKLVEKFIDSLNKLYEDDPDDDNLFTRFIQYLITHLLRGIDSKDKNVRYRVVQFLNYAIAGLNDIEENLYQSLSWGLDKRIFDKEPSIRIKALHCVARFQDPDSTINKLDEATAKLLVAIQNDPSPEVRRAALLNLPKTELTKNYLLERARDTNFINRRLVYSKIIKQLGDFRTIDSSYREKLLLWGLKDRDESVQKACVHMLSYDWLNTIDGDLLEYLQRLKVQESEVGTLAMKHFFINRKDLIGKISFTKDIWLDLSPETAFLARSFYYHCYENTLNDAIDSNFPESAEMANLLIQYLQGRKNLEKLEYAADFDFIIEQLLTISINYDFSDEIGRRAMLQVIRSSLTNDRLTSKLIKVSLQVLRKLSINEKDFCSMVSEIITDIRDNDLDQQEANDEGQQEQDQDQEEQDNEEEQEQDQDQDQDQEQGQDQYKIKESNKAIIHCLQITKAMLEQIHEPSKGNISITSLLDTLIHPAVKIPLTEIRELGTEALGLCCLLDAELATEKLYLFGFFLSRGHVDLKIISLKIMFDILSVHGAKVLDVHEGVDSLSLHKLLYRTLKDKDNMELQALAAEGLCKLYLADILSDDELFETLLLTYYNPENSKNQAMLQAFTFCLPVYCFSHPQHQERMSRVAADGFRRLYETHTNEISEEEEMVMVSPSIIIQQIIHWTDPNNVVNQEKEYVETSPSHVNLARNLLETFDSIESIKYRKLILQSLNKLYIGDKVPFDNLKELYEMCVEWSSGLIDQDTPSKNSFNKFYVKIEELYLSIQSKESEKITDEDQEYSVILEKHGEEEEAEKDEVDEEFEQEQSRIIEESQKSDHPALDIESDQNSDNEDQHSKISKTSNTEESDEEVEDANNNNHSIQNHEPSKIKSKANQSSIDESDDDNEDDSRFESFAGDETPSEVSVDFDNDGDYSME</sequence>
<comment type="similarity">
    <text evidence="2">Belongs to the CND3 (condensin subunit 3) family.</text>
</comment>
<keyword evidence="6" id="KW-0226">DNA condensation</keyword>
<feature type="compositionally biased region" description="Acidic residues" evidence="8">
    <location>
        <begin position="1000"/>
        <end position="1011"/>
    </location>
</feature>
<dbReference type="HOGENOM" id="CLU_004446_1_1_1"/>
<dbReference type="GO" id="GO:0000796">
    <property type="term" value="C:condensin complex"/>
    <property type="evidence" value="ECO:0007669"/>
    <property type="project" value="InterPro"/>
</dbReference>
<evidence type="ECO:0000259" key="9">
    <source>
        <dbReference type="Pfam" id="PF12719"/>
    </source>
</evidence>
<evidence type="ECO:0000256" key="4">
    <source>
        <dbReference type="ARBA" id="ARBA00022618"/>
    </source>
</evidence>
<dbReference type="GO" id="GO:0051301">
    <property type="term" value="P:cell division"/>
    <property type="evidence" value="ECO:0007669"/>
    <property type="project" value="UniProtKB-KW"/>
</dbReference>
<dbReference type="Pfam" id="PF12719">
    <property type="entry name" value="Cnd3"/>
    <property type="match status" value="1"/>
</dbReference>